<reference evidence="1 2" key="1">
    <citation type="journal article" date="2019" name="Sci. Rep.">
        <title>Orb-weaving spider Araneus ventricosus genome elucidates the spidroin gene catalogue.</title>
        <authorList>
            <person name="Kono N."/>
            <person name="Nakamura H."/>
            <person name="Ohtoshi R."/>
            <person name="Moran D.A.P."/>
            <person name="Shinohara A."/>
            <person name="Yoshida Y."/>
            <person name="Fujiwara M."/>
            <person name="Mori M."/>
            <person name="Tomita M."/>
            <person name="Arakawa K."/>
        </authorList>
    </citation>
    <scope>NUCLEOTIDE SEQUENCE [LARGE SCALE GENOMIC DNA]</scope>
</reference>
<evidence type="ECO:0000313" key="2">
    <source>
        <dbReference type="Proteomes" id="UP000499080"/>
    </source>
</evidence>
<gene>
    <name evidence="1" type="ORF">AVEN_83312_1</name>
</gene>
<accession>A0A4Y2VDK4</accession>
<protein>
    <submittedName>
        <fullName evidence="1">Uncharacterized protein</fullName>
    </submittedName>
</protein>
<dbReference type="AlphaFoldDB" id="A0A4Y2VDK4"/>
<dbReference type="PANTHER" id="PTHR46114">
    <property type="entry name" value="APPLE DOMAIN-CONTAINING PROTEIN"/>
    <property type="match status" value="1"/>
</dbReference>
<evidence type="ECO:0000313" key="1">
    <source>
        <dbReference type="EMBL" id="GBO23339.1"/>
    </source>
</evidence>
<dbReference type="Proteomes" id="UP000499080">
    <property type="component" value="Unassembled WGS sequence"/>
</dbReference>
<name>A0A4Y2VDK4_ARAVE</name>
<dbReference type="OrthoDB" id="6744094at2759"/>
<sequence>MIKNFKILGCSRSLKVQLLDSHLDYFSENLGAVSEEQGERFHEDIKEMERLYQEKWNVSMIAHYCWMLQRDYPCKDHKRKSGKRTFESRSLGPTEDATFIMGPGQSWSLLNQGELGPPNKYRILWSYYRFFLS</sequence>
<keyword evidence="2" id="KW-1185">Reference proteome</keyword>
<dbReference type="PANTHER" id="PTHR46114:SF1">
    <property type="entry name" value="ZAD DOMAIN-CONTAINING PROTEIN"/>
    <property type="match status" value="1"/>
</dbReference>
<organism evidence="1 2">
    <name type="scientific">Araneus ventricosus</name>
    <name type="common">Orbweaver spider</name>
    <name type="synonym">Epeira ventricosa</name>
    <dbReference type="NCBI Taxonomy" id="182803"/>
    <lineage>
        <taxon>Eukaryota</taxon>
        <taxon>Metazoa</taxon>
        <taxon>Ecdysozoa</taxon>
        <taxon>Arthropoda</taxon>
        <taxon>Chelicerata</taxon>
        <taxon>Arachnida</taxon>
        <taxon>Araneae</taxon>
        <taxon>Araneomorphae</taxon>
        <taxon>Entelegynae</taxon>
        <taxon>Araneoidea</taxon>
        <taxon>Araneidae</taxon>
        <taxon>Araneus</taxon>
    </lineage>
</organism>
<comment type="caution">
    <text evidence="1">The sequence shown here is derived from an EMBL/GenBank/DDBJ whole genome shotgun (WGS) entry which is preliminary data.</text>
</comment>
<proteinExistence type="predicted"/>
<dbReference type="EMBL" id="BGPR01046372">
    <property type="protein sequence ID" value="GBO23339.1"/>
    <property type="molecule type" value="Genomic_DNA"/>
</dbReference>